<feature type="domain" description="Cell-surface Ig-like bacterial" evidence="1">
    <location>
        <begin position="680"/>
        <end position="760"/>
    </location>
</feature>
<evidence type="ECO:0000313" key="3">
    <source>
        <dbReference type="Proteomes" id="UP000282060"/>
    </source>
</evidence>
<feature type="domain" description="Cell-surface Ig-like bacterial" evidence="1">
    <location>
        <begin position="176"/>
        <end position="258"/>
    </location>
</feature>
<dbReference type="RefSeq" id="WP_126508312.1">
    <property type="nucleotide sequence ID" value="NZ_RXNV01000031.1"/>
</dbReference>
<dbReference type="NCBIfam" id="NF033682">
    <property type="entry name" value="retention_LapA"/>
    <property type="match status" value="1"/>
</dbReference>
<feature type="non-terminal residue" evidence="2">
    <location>
        <position position="904"/>
    </location>
</feature>
<reference evidence="2 3" key="1">
    <citation type="submission" date="2018-12" db="EMBL/GenBank/DDBJ databases">
        <authorList>
            <person name="Yu L."/>
        </authorList>
    </citation>
    <scope>NUCLEOTIDE SEQUENCE [LARGE SCALE GENOMIC DNA]</scope>
    <source>
        <strain evidence="2 3">HAW-EB5</strain>
    </source>
</reference>
<dbReference type="InterPro" id="IPR041339">
    <property type="entry name" value="Ig-like_bac"/>
</dbReference>
<dbReference type="OrthoDB" id="5593939at2"/>
<feature type="domain" description="Cell-surface Ig-like bacterial" evidence="1">
    <location>
        <begin position="377"/>
        <end position="457"/>
    </location>
</feature>
<keyword evidence="3" id="KW-1185">Reference proteome</keyword>
<dbReference type="EMBL" id="RXNV01000031">
    <property type="protein sequence ID" value="RTR25523.1"/>
    <property type="molecule type" value="Genomic_DNA"/>
</dbReference>
<proteinExistence type="predicted"/>
<evidence type="ECO:0000259" key="1">
    <source>
        <dbReference type="Pfam" id="PF18200"/>
    </source>
</evidence>
<feature type="domain" description="Cell-surface Ig-like bacterial" evidence="1">
    <location>
        <begin position="579"/>
        <end position="659"/>
    </location>
</feature>
<feature type="domain" description="Cell-surface Ig-like bacterial" evidence="1">
    <location>
        <begin position="276"/>
        <end position="356"/>
    </location>
</feature>
<dbReference type="Gene3D" id="2.60.40.1200">
    <property type="match status" value="7"/>
</dbReference>
<dbReference type="Pfam" id="PF18200">
    <property type="entry name" value="Big_11"/>
    <property type="match status" value="7"/>
</dbReference>
<dbReference type="PANTHER" id="PTHR34677">
    <property type="match status" value="1"/>
</dbReference>
<dbReference type="AlphaFoldDB" id="A0A431VQV5"/>
<dbReference type="InterPro" id="IPR047777">
    <property type="entry name" value="LapA-like_RM"/>
</dbReference>
<dbReference type="NCBIfam" id="NF012211">
    <property type="entry name" value="tand_rpt_95"/>
    <property type="match status" value="7"/>
</dbReference>
<name>A0A431VQV5_9GAMM</name>
<gene>
    <name evidence="2" type="ORF">EKG39_23095</name>
</gene>
<feature type="domain" description="Cell-surface Ig-like bacterial" evidence="1">
    <location>
        <begin position="478"/>
        <end position="558"/>
    </location>
</feature>
<dbReference type="Proteomes" id="UP000282060">
    <property type="component" value="Unassembled WGS sequence"/>
</dbReference>
<evidence type="ECO:0000313" key="2">
    <source>
        <dbReference type="EMBL" id="RTR25523.1"/>
    </source>
</evidence>
<protein>
    <submittedName>
        <fullName evidence="2">Retention module-containing protein</fullName>
    </submittedName>
</protein>
<feature type="domain" description="Cell-surface Ig-like bacterial" evidence="1">
    <location>
        <begin position="781"/>
        <end position="861"/>
    </location>
</feature>
<organism evidence="2 3">
    <name type="scientific">Shewanella atlantica</name>
    <dbReference type="NCBI Taxonomy" id="271099"/>
    <lineage>
        <taxon>Bacteria</taxon>
        <taxon>Pseudomonadati</taxon>
        <taxon>Pseudomonadota</taxon>
        <taxon>Gammaproteobacteria</taxon>
        <taxon>Alteromonadales</taxon>
        <taxon>Shewanellaceae</taxon>
        <taxon>Shewanella</taxon>
    </lineage>
</organism>
<dbReference type="PANTHER" id="PTHR34677:SF3">
    <property type="entry name" value="BACTERIAL IG-LIKE DOMAIN-CONTAINING PROTEIN"/>
    <property type="match status" value="1"/>
</dbReference>
<sequence length="904" mass="93197">MKSLVTAQHGQVLLANGNVTIEIANGKQNIAPGEQLPKGSTLYIEDGAEVEIAFEDGTTYSNLSSAAQDSEAAMADSDFSALDEIQALQDLIASGEDPTAGLPDTAAGAGTAGNQGGTNFVSLTRSGDETIASSGFATEGSAQSEFSAASNLNESVVDNPSELINDVTTIDEDGVATGNVLGNDSDVDNVLTVTSFEVDGNTYTAGTEVTLEGGTLVINEDGSYTFTPNENWNGSVPVITYTTNTGSTATLTIVVNAVDDPSIVVNDNNTIDEGSVATGNVLDNDSDIDSDLTVASFEVNGTSYTAGTTVELEGGSLVINEDGSYTFTPNDNWNGSVPVITYTTSTGSTATLTLEVTPVDDPSVLANDSNTIDEDSVATGNVLDNDSDIDSDLTVASFEVNGESYTAGTTVELEGGTLVLNEDGSYTFTPNDNWNGSVPVITYTTSTGSSATLTLEVTPVDDPSVLANDSNTVAENSVATGNVLDNDSDIDSDLTVASFEVNGESYTAGTTVELEGGSLVINEDGSYTFTPNDNWNGSVPVITYTTNTGSTATLTLEVTPVDDPSVLANDSNTIDEDSVATGNVLDNDSDIDNDLTVASFEVNGTSYTAGTEVTLEGGSLVINEDGSYVFTPNDNWNGTVPVITYTTNTGSTATLTLEVTPLDDPSVLANDSNTVAENSVATGNVLDNDSDIDNDLTVASFEVNGESYTAGTTVELEGGSLVINEDGSYTFTPNDNWNGTVPVITYTTNTGSTATLTLEVTPVDDPSVLANDSNTIDEDSVATGNVLDNDSDIDSDLTVASFEVNGESYTAGSTVELEGGSLVINEDGSYVFTPNDNWNGTVPVITYTTSTGSNATLTIEVTPVDEAPEFRSGTDVAGDAANTDTYDFGELAEAATAGTVVGTV</sequence>
<comment type="caution">
    <text evidence="2">The sequence shown here is derived from an EMBL/GenBank/DDBJ whole genome shotgun (WGS) entry which is preliminary data.</text>
</comment>
<accession>A0A431VQV5</accession>